<organism evidence="11 12">
    <name type="scientific">Pleodorina starrii</name>
    <dbReference type="NCBI Taxonomy" id="330485"/>
    <lineage>
        <taxon>Eukaryota</taxon>
        <taxon>Viridiplantae</taxon>
        <taxon>Chlorophyta</taxon>
        <taxon>core chlorophytes</taxon>
        <taxon>Chlorophyceae</taxon>
        <taxon>CS clade</taxon>
        <taxon>Chlamydomonadales</taxon>
        <taxon>Volvocaceae</taxon>
        <taxon>Pleodorina</taxon>
    </lineage>
</organism>
<accession>A0A9W6BZ99</accession>
<evidence type="ECO:0000313" key="11">
    <source>
        <dbReference type="EMBL" id="GLC60605.1"/>
    </source>
</evidence>
<dbReference type="Pfam" id="PF00122">
    <property type="entry name" value="E1-E2_ATPase"/>
    <property type="match status" value="1"/>
</dbReference>
<dbReference type="SUPFAM" id="SSF56784">
    <property type="entry name" value="HAD-like"/>
    <property type="match status" value="1"/>
</dbReference>
<dbReference type="InterPro" id="IPR036412">
    <property type="entry name" value="HAD-like_sf"/>
</dbReference>
<keyword evidence="6 8" id="KW-1133">Transmembrane helix</keyword>
<feature type="domain" description="Cation-transporting P-type ATPase N-terminal" evidence="10">
    <location>
        <begin position="27"/>
        <end position="89"/>
    </location>
</feature>
<feature type="transmembrane region" description="Helical" evidence="8">
    <location>
        <begin position="266"/>
        <end position="287"/>
    </location>
</feature>
<dbReference type="InterPro" id="IPR004014">
    <property type="entry name" value="ATPase_P-typ_cation-transptr_N"/>
</dbReference>
<dbReference type="PRINTS" id="PR00119">
    <property type="entry name" value="CATATPASE"/>
</dbReference>
<dbReference type="GO" id="GO:0005524">
    <property type="term" value="F:ATP binding"/>
    <property type="evidence" value="ECO:0007669"/>
    <property type="project" value="UniProtKB-KW"/>
</dbReference>
<feature type="domain" description="P-type ATPase A" evidence="9">
    <location>
        <begin position="150"/>
        <end position="244"/>
    </location>
</feature>
<dbReference type="InterPro" id="IPR008250">
    <property type="entry name" value="ATPase_P-typ_transduc_dom_A_sf"/>
</dbReference>
<dbReference type="PANTHER" id="PTHR24093">
    <property type="entry name" value="CATION TRANSPORTING ATPASE"/>
    <property type="match status" value="1"/>
</dbReference>
<dbReference type="GO" id="GO:0005388">
    <property type="term" value="F:P-type calcium transporter activity"/>
    <property type="evidence" value="ECO:0007669"/>
    <property type="project" value="TreeGrafter"/>
</dbReference>
<keyword evidence="12" id="KW-1185">Reference proteome</keyword>
<dbReference type="InterPro" id="IPR023214">
    <property type="entry name" value="HAD_sf"/>
</dbReference>
<evidence type="ECO:0000259" key="10">
    <source>
        <dbReference type="Pfam" id="PF00690"/>
    </source>
</evidence>
<reference evidence="11 12" key="1">
    <citation type="journal article" date="2023" name="Commun. Biol.">
        <title>Reorganization of the ancestral sex-determining regions during the evolution of trioecy in Pleodorina starrii.</title>
        <authorList>
            <person name="Takahashi K."/>
            <person name="Suzuki S."/>
            <person name="Kawai-Toyooka H."/>
            <person name="Yamamoto K."/>
            <person name="Hamaji T."/>
            <person name="Ootsuki R."/>
            <person name="Yamaguchi H."/>
            <person name="Kawachi M."/>
            <person name="Higashiyama T."/>
            <person name="Nozaki H."/>
        </authorList>
    </citation>
    <scope>NUCLEOTIDE SEQUENCE [LARGE SCALE GENOMIC DNA]</scope>
    <source>
        <strain evidence="11 12">NIES-4479</strain>
    </source>
</reference>
<dbReference type="InterPro" id="IPR059000">
    <property type="entry name" value="ATPase_P-type_domA"/>
</dbReference>
<dbReference type="Gene3D" id="3.40.50.1000">
    <property type="entry name" value="HAD superfamily/HAD-like"/>
    <property type="match status" value="2"/>
</dbReference>
<evidence type="ECO:0000256" key="8">
    <source>
        <dbReference type="SAM" id="Phobius"/>
    </source>
</evidence>
<keyword evidence="5" id="KW-0460">Magnesium</keyword>
<evidence type="ECO:0000256" key="6">
    <source>
        <dbReference type="ARBA" id="ARBA00022989"/>
    </source>
</evidence>
<dbReference type="InterPro" id="IPR001757">
    <property type="entry name" value="P_typ_ATPase"/>
</dbReference>
<evidence type="ECO:0000256" key="5">
    <source>
        <dbReference type="ARBA" id="ARBA00022842"/>
    </source>
</evidence>
<dbReference type="Proteomes" id="UP001165080">
    <property type="component" value="Unassembled WGS sequence"/>
</dbReference>
<dbReference type="Pfam" id="PF00690">
    <property type="entry name" value="Cation_ATPase_N"/>
    <property type="match status" value="1"/>
</dbReference>
<dbReference type="EMBL" id="BRXU01000036">
    <property type="protein sequence ID" value="GLC60605.1"/>
    <property type="molecule type" value="Genomic_DNA"/>
</dbReference>
<proteinExistence type="predicted"/>
<keyword evidence="7 8" id="KW-0472">Membrane</keyword>
<dbReference type="OrthoDB" id="1422951at2759"/>
<name>A0A9W6BZ99_9CHLO</name>
<evidence type="ECO:0000256" key="3">
    <source>
        <dbReference type="ARBA" id="ARBA00022741"/>
    </source>
</evidence>
<sequence length="820" mass="88975">MATSTQRPGVCMNELHRSRKTVDLRSQGGAEGIAKQLGSDANRGLPWKQVPKNRKEYGDNADPAAASCYFRAVMFSKLRNLHIAMMIVGCLAAICDTLTGEPARAISVVQGLVGWVLITILGPSVMIASELITTLSMFRKFQQQNPVTLRKHVTVLRDGQEVAIKRSHLVVGDVLFLNESDTIPADGVILVANGLVVDETLLSAERKQVAKDATTDPWVRCGTRVVKGIAQVLVLAVGENTEWGGACMSWRDAKKVSSVATNIENLYVKLFVFGLGLAVVLIIQWLVRLRDAAKYSSSAAELLLYVATIEVAAVPQGLPLFRSSQLDYVQSKMGKVAVRQPFACENLGAVSAICVDVEGPITNGSLVVQKVLRSDGSSLPLDKGMAQLHPKLGCTLGKCSIVAEAHPDVTLSASMGMRRSMGIVVENDDQLRGACTLHQTTDSSRTVVVANVNEADGSRRLYAAMSVRDALSRCAHVLLPDGKIARLGKRGRKKLENVLKDTTNKGMRAVGLCYRDLAASDTVLNDAAAAANAMVLVAVLVVESVIRDNAAGAVAACRRANIDVYMMTAYPDRDTAVFVAREVGLLQEQDGDPGRHVVMDAATFFAMEQSQQIDTLSSLKVLTGCKGKHKAWLIELLQKQGHVVAVVGESRKSLKALMKADVGVTTCTADTAVVKVAADVILQDNNYLEDVVEAIMWGRYFQQTLIEFVKCHYQCNIDAMIFAFVCAIWGGVEPTALLVAPLLAMLVPCVLKFQGKEPEPSRELREQRPRSVMEPLIPRGTRRTLAVRHLFLVIAAVYGYPLWKDIPWGSFFVPSLSPLT</sequence>
<dbReference type="AlphaFoldDB" id="A0A9W6BZ99"/>
<feature type="transmembrane region" description="Helical" evidence="8">
    <location>
        <begin position="81"/>
        <end position="100"/>
    </location>
</feature>
<gene>
    <name evidence="11" type="primary">PLEST011946</name>
    <name evidence="11" type="ORF">PLESTB_001633000</name>
</gene>
<dbReference type="InterPro" id="IPR023298">
    <property type="entry name" value="ATPase_P-typ_TM_dom_sf"/>
</dbReference>
<dbReference type="Gene3D" id="3.40.1110.10">
    <property type="entry name" value="Calcium-transporting ATPase, cytoplasmic domain N"/>
    <property type="match status" value="2"/>
</dbReference>
<evidence type="ECO:0000256" key="1">
    <source>
        <dbReference type="ARBA" id="ARBA00004127"/>
    </source>
</evidence>
<dbReference type="Gene3D" id="2.70.150.10">
    <property type="entry name" value="Calcium-transporting ATPase, cytoplasmic transduction domain A"/>
    <property type="match status" value="1"/>
</dbReference>
<evidence type="ECO:0000259" key="9">
    <source>
        <dbReference type="Pfam" id="PF00122"/>
    </source>
</evidence>
<feature type="transmembrane region" description="Helical" evidence="8">
    <location>
        <begin position="112"/>
        <end position="132"/>
    </location>
</feature>
<dbReference type="PANTHER" id="PTHR24093:SF369">
    <property type="entry name" value="CALCIUM-TRANSPORTING ATPASE"/>
    <property type="match status" value="1"/>
</dbReference>
<evidence type="ECO:0000256" key="4">
    <source>
        <dbReference type="ARBA" id="ARBA00022840"/>
    </source>
</evidence>
<dbReference type="SUPFAM" id="SSF81653">
    <property type="entry name" value="Calcium ATPase, transduction domain A"/>
    <property type="match status" value="1"/>
</dbReference>
<evidence type="ECO:0000256" key="7">
    <source>
        <dbReference type="ARBA" id="ARBA00023136"/>
    </source>
</evidence>
<evidence type="ECO:0000256" key="2">
    <source>
        <dbReference type="ARBA" id="ARBA00022692"/>
    </source>
</evidence>
<comment type="caution">
    <text evidence="11">The sequence shown here is derived from an EMBL/GenBank/DDBJ whole genome shotgun (WGS) entry which is preliminary data.</text>
</comment>
<dbReference type="Gene3D" id="1.20.1110.10">
    <property type="entry name" value="Calcium-transporting ATPase, transmembrane domain"/>
    <property type="match status" value="1"/>
</dbReference>
<dbReference type="GO" id="GO:0005886">
    <property type="term" value="C:plasma membrane"/>
    <property type="evidence" value="ECO:0007669"/>
    <property type="project" value="TreeGrafter"/>
</dbReference>
<comment type="subcellular location">
    <subcellularLocation>
        <location evidence="1">Endomembrane system</location>
        <topology evidence="1">Multi-pass membrane protein</topology>
    </subcellularLocation>
</comment>
<dbReference type="NCBIfam" id="TIGR01494">
    <property type="entry name" value="ATPase_P-type"/>
    <property type="match status" value="1"/>
</dbReference>
<protein>
    <submittedName>
        <fullName evidence="11">Uncharacterized protein</fullName>
    </submittedName>
</protein>
<dbReference type="InterPro" id="IPR023299">
    <property type="entry name" value="ATPase_P-typ_cyto_dom_N"/>
</dbReference>
<keyword evidence="2 8" id="KW-0812">Transmembrane</keyword>
<dbReference type="SUPFAM" id="SSF81660">
    <property type="entry name" value="Metal cation-transporting ATPase, ATP-binding domain N"/>
    <property type="match status" value="1"/>
</dbReference>
<dbReference type="GO" id="GO:0016887">
    <property type="term" value="F:ATP hydrolysis activity"/>
    <property type="evidence" value="ECO:0007669"/>
    <property type="project" value="InterPro"/>
</dbReference>
<keyword evidence="3" id="KW-0547">Nucleotide-binding</keyword>
<evidence type="ECO:0000313" key="12">
    <source>
        <dbReference type="Proteomes" id="UP001165080"/>
    </source>
</evidence>
<dbReference type="GO" id="GO:0012505">
    <property type="term" value="C:endomembrane system"/>
    <property type="evidence" value="ECO:0007669"/>
    <property type="project" value="UniProtKB-SubCell"/>
</dbReference>
<dbReference type="SUPFAM" id="SSF81665">
    <property type="entry name" value="Calcium ATPase, transmembrane domain M"/>
    <property type="match status" value="1"/>
</dbReference>
<keyword evidence="4" id="KW-0067">ATP-binding</keyword>